<dbReference type="CDD" id="cd13965">
    <property type="entry name" value="PT_UbiA_3"/>
    <property type="match status" value="1"/>
</dbReference>
<dbReference type="AlphaFoldDB" id="A0AAW9QPY6"/>
<feature type="transmembrane region" description="Helical" evidence="5">
    <location>
        <begin position="286"/>
        <end position="301"/>
    </location>
</feature>
<dbReference type="PANTHER" id="PTHR42723:SF1">
    <property type="entry name" value="CHLOROPHYLL SYNTHASE, CHLOROPLASTIC"/>
    <property type="match status" value="1"/>
</dbReference>
<evidence type="ECO:0000313" key="6">
    <source>
        <dbReference type="EMBL" id="MEG3437149.1"/>
    </source>
</evidence>
<comment type="subcellular location">
    <subcellularLocation>
        <location evidence="1">Membrane</location>
        <topology evidence="1">Multi-pass membrane protein</topology>
    </subcellularLocation>
</comment>
<keyword evidence="3 5" id="KW-1133">Transmembrane helix</keyword>
<reference evidence="6 7" key="1">
    <citation type="submission" date="2024-01" db="EMBL/GenBank/DDBJ databases">
        <title>Genomic insights into the taxonomy and metabolism of the cyanobacterium Pannus brasiliensis CCIBt3594.</title>
        <authorList>
            <person name="Machado M."/>
            <person name="Botero N.B."/>
            <person name="Andreote A.P.D."/>
            <person name="Feitosa A.M.T."/>
            <person name="Popin R."/>
            <person name="Sivonen K."/>
            <person name="Fiore M.F."/>
        </authorList>
    </citation>
    <scope>NUCLEOTIDE SEQUENCE [LARGE SCALE GENOMIC DNA]</scope>
    <source>
        <strain evidence="6 7">CCIBt3594</strain>
    </source>
</reference>
<proteinExistence type="predicted"/>
<feature type="transmembrane region" description="Helical" evidence="5">
    <location>
        <begin position="222"/>
        <end position="242"/>
    </location>
</feature>
<dbReference type="GO" id="GO:0016020">
    <property type="term" value="C:membrane"/>
    <property type="evidence" value="ECO:0007669"/>
    <property type="project" value="UniProtKB-SubCell"/>
</dbReference>
<gene>
    <name evidence="6" type="ORF">V0288_08465</name>
</gene>
<evidence type="ECO:0000313" key="7">
    <source>
        <dbReference type="Proteomes" id="UP001328733"/>
    </source>
</evidence>
<dbReference type="EMBL" id="JBAFSM010000013">
    <property type="protein sequence ID" value="MEG3437149.1"/>
    <property type="molecule type" value="Genomic_DNA"/>
</dbReference>
<feature type="transmembrane region" description="Helical" evidence="5">
    <location>
        <begin position="157"/>
        <end position="174"/>
    </location>
</feature>
<feature type="transmembrane region" description="Helical" evidence="5">
    <location>
        <begin position="254"/>
        <end position="274"/>
    </location>
</feature>
<organism evidence="6 7">
    <name type="scientific">Pannus brasiliensis CCIBt3594</name>
    <dbReference type="NCBI Taxonomy" id="1427578"/>
    <lineage>
        <taxon>Bacteria</taxon>
        <taxon>Bacillati</taxon>
        <taxon>Cyanobacteriota</taxon>
        <taxon>Cyanophyceae</taxon>
        <taxon>Oscillatoriophycideae</taxon>
        <taxon>Chroococcales</taxon>
        <taxon>Microcystaceae</taxon>
        <taxon>Pannus</taxon>
    </lineage>
</organism>
<protein>
    <submittedName>
        <fullName evidence="6">UbiA family prenyltransferase</fullName>
    </submittedName>
</protein>
<keyword evidence="4 5" id="KW-0472">Membrane</keyword>
<evidence type="ECO:0000256" key="4">
    <source>
        <dbReference type="ARBA" id="ARBA00023136"/>
    </source>
</evidence>
<accession>A0AAW9QPY6</accession>
<dbReference type="InterPro" id="IPR044878">
    <property type="entry name" value="UbiA_sf"/>
</dbReference>
<evidence type="ECO:0000256" key="3">
    <source>
        <dbReference type="ARBA" id="ARBA00022989"/>
    </source>
</evidence>
<dbReference type="Pfam" id="PF01040">
    <property type="entry name" value="UbiA"/>
    <property type="match status" value="1"/>
</dbReference>
<sequence length="302" mass="34266">MQIELVSFRRGLVGRLLESVYREIRISWQFIYRDISSAIVPELLFLLAALNSQSLPAIEWIGGLARGLLYFYLYLFSFCLSNQIVGIEEDRINKPDRPLVTGAVSHHGAIVRLAIGMALSLGVAWLWGVLEWAILWQVFVILYNFGRAGTHWLTRNLVIAGATVAQLAPAWQLIRPITPIAWHWILMAAGMWLLLGAVQDLRDIEGDRVIHRKTLPLVVGEIPCRILLISGFIVFPIVFYFALMMSTSWRGEIILGNMVLAVISWSIAVRILVFRSPQADDMTYKLFTYLYCSIPFIAIFTL</sequence>
<feature type="transmembrane region" description="Helical" evidence="5">
    <location>
        <begin position="125"/>
        <end position="145"/>
    </location>
</feature>
<evidence type="ECO:0000256" key="1">
    <source>
        <dbReference type="ARBA" id="ARBA00004141"/>
    </source>
</evidence>
<evidence type="ECO:0000256" key="5">
    <source>
        <dbReference type="SAM" id="Phobius"/>
    </source>
</evidence>
<keyword evidence="2 5" id="KW-0812">Transmembrane</keyword>
<dbReference type="RefSeq" id="WP_332864634.1">
    <property type="nucleotide sequence ID" value="NZ_JBAFSM010000013.1"/>
</dbReference>
<keyword evidence="7" id="KW-1185">Reference proteome</keyword>
<feature type="transmembrane region" description="Helical" evidence="5">
    <location>
        <begin position="180"/>
        <end position="201"/>
    </location>
</feature>
<evidence type="ECO:0000256" key="2">
    <source>
        <dbReference type="ARBA" id="ARBA00022692"/>
    </source>
</evidence>
<dbReference type="InterPro" id="IPR050475">
    <property type="entry name" value="Prenyltransferase_related"/>
</dbReference>
<comment type="caution">
    <text evidence="6">The sequence shown here is derived from an EMBL/GenBank/DDBJ whole genome shotgun (WGS) entry which is preliminary data.</text>
</comment>
<name>A0AAW9QPY6_9CHRO</name>
<dbReference type="PANTHER" id="PTHR42723">
    <property type="entry name" value="CHLOROPHYLL SYNTHASE"/>
    <property type="match status" value="1"/>
</dbReference>
<dbReference type="Gene3D" id="1.10.357.140">
    <property type="entry name" value="UbiA prenyltransferase"/>
    <property type="match status" value="1"/>
</dbReference>
<dbReference type="GO" id="GO:0016765">
    <property type="term" value="F:transferase activity, transferring alkyl or aryl (other than methyl) groups"/>
    <property type="evidence" value="ECO:0007669"/>
    <property type="project" value="InterPro"/>
</dbReference>
<dbReference type="Proteomes" id="UP001328733">
    <property type="component" value="Unassembled WGS sequence"/>
</dbReference>
<dbReference type="InterPro" id="IPR000537">
    <property type="entry name" value="UbiA_prenyltransferase"/>
</dbReference>
<feature type="transmembrane region" description="Helical" evidence="5">
    <location>
        <begin position="69"/>
        <end position="87"/>
    </location>
</feature>